<feature type="compositionally biased region" description="Basic and acidic residues" evidence="1">
    <location>
        <begin position="207"/>
        <end position="219"/>
    </location>
</feature>
<dbReference type="AlphaFoldDB" id="A0A9D7K1L4"/>
<sequence>MNKYQRLVMIVALIDALIMILFPPFNSQPLARSMPDSFDGYYPLLSALGNKPINTALLTLQLMFVGANALAAWLVLQTKMHHQDIPTFRYVEGIGWFVALNLTLVFLFPPFEPYQSLQKNAGSTFDSFYFVLGDRSKRPFYIPLLQLEVMWVMINALAFWLLFNAVKRNDDLARLKILSLAESLPDDQLEKITAEIQHRIEEHHAHDAAALGRGDDRRHQANPSYPGTDRRAGVDRRDKR</sequence>
<feature type="transmembrane region" description="Helical" evidence="2">
    <location>
        <begin position="7"/>
        <end position="25"/>
    </location>
</feature>
<feature type="transmembrane region" description="Helical" evidence="2">
    <location>
        <begin position="53"/>
        <end position="76"/>
    </location>
</feature>
<reference evidence="3" key="1">
    <citation type="submission" date="2020-10" db="EMBL/GenBank/DDBJ databases">
        <title>Connecting structure to function with the recovery of over 1000 high-quality activated sludge metagenome-assembled genomes encoding full-length rRNA genes using long-read sequencing.</title>
        <authorList>
            <person name="Singleton C.M."/>
            <person name="Petriglieri F."/>
            <person name="Kristensen J.M."/>
            <person name="Kirkegaard R.H."/>
            <person name="Michaelsen T.Y."/>
            <person name="Andersen M.H."/>
            <person name="Karst S.M."/>
            <person name="Dueholm M.S."/>
            <person name="Nielsen P.H."/>
            <person name="Albertsen M."/>
        </authorList>
    </citation>
    <scope>NUCLEOTIDE SEQUENCE</scope>
    <source>
        <strain evidence="3">Hirt_18-Q3-R61-65_BATAC.395</strain>
    </source>
</reference>
<keyword evidence="2" id="KW-1133">Transmembrane helix</keyword>
<feature type="compositionally biased region" description="Basic and acidic residues" evidence="1">
    <location>
        <begin position="228"/>
        <end position="240"/>
    </location>
</feature>
<evidence type="ECO:0000313" key="3">
    <source>
        <dbReference type="EMBL" id="MBK8523763.1"/>
    </source>
</evidence>
<dbReference type="EMBL" id="JADJUC010000005">
    <property type="protein sequence ID" value="MBK8523763.1"/>
    <property type="molecule type" value="Genomic_DNA"/>
</dbReference>
<keyword evidence="2" id="KW-0472">Membrane</keyword>
<comment type="caution">
    <text evidence="3">The sequence shown here is derived from an EMBL/GenBank/DDBJ whole genome shotgun (WGS) entry which is preliminary data.</text>
</comment>
<gene>
    <name evidence="3" type="ORF">IPL58_06385</name>
</gene>
<protein>
    <submittedName>
        <fullName evidence="3">Uncharacterized protein</fullName>
    </submittedName>
</protein>
<accession>A0A9D7K1L4</accession>
<evidence type="ECO:0000313" key="4">
    <source>
        <dbReference type="Proteomes" id="UP000886689"/>
    </source>
</evidence>
<evidence type="ECO:0000256" key="2">
    <source>
        <dbReference type="SAM" id="Phobius"/>
    </source>
</evidence>
<keyword evidence="2" id="KW-0812">Transmembrane</keyword>
<name>A0A9D7K1L4_9PROT</name>
<feature type="region of interest" description="Disordered" evidence="1">
    <location>
        <begin position="207"/>
        <end position="240"/>
    </location>
</feature>
<proteinExistence type="predicted"/>
<organism evidence="3 4">
    <name type="scientific">Candidatus Proximibacter danicus</name>
    <dbReference type="NCBI Taxonomy" id="2954365"/>
    <lineage>
        <taxon>Bacteria</taxon>
        <taxon>Pseudomonadati</taxon>
        <taxon>Pseudomonadota</taxon>
        <taxon>Betaproteobacteria</taxon>
        <taxon>Candidatus Proximibacter</taxon>
    </lineage>
</organism>
<feature type="transmembrane region" description="Helical" evidence="2">
    <location>
        <begin position="88"/>
        <end position="108"/>
    </location>
</feature>
<evidence type="ECO:0000256" key="1">
    <source>
        <dbReference type="SAM" id="MobiDB-lite"/>
    </source>
</evidence>
<dbReference type="Proteomes" id="UP000886689">
    <property type="component" value="Unassembled WGS sequence"/>
</dbReference>
<feature type="transmembrane region" description="Helical" evidence="2">
    <location>
        <begin position="140"/>
        <end position="166"/>
    </location>
</feature>